<organism evidence="1 2">
    <name type="scientific">Rhodobacter capsulatus</name>
    <name type="common">Rhodopseudomonas capsulata</name>
    <dbReference type="NCBI Taxonomy" id="1061"/>
    <lineage>
        <taxon>Bacteria</taxon>
        <taxon>Pseudomonadati</taxon>
        <taxon>Pseudomonadota</taxon>
        <taxon>Alphaproteobacteria</taxon>
        <taxon>Rhodobacterales</taxon>
        <taxon>Rhodobacter group</taxon>
        <taxon>Rhodobacter</taxon>
    </lineage>
</organism>
<evidence type="ECO:0000313" key="1">
    <source>
        <dbReference type="EMBL" id="SDE44659.1"/>
    </source>
</evidence>
<sequence length="83" mass="8797">MKVKPTMSDQDEIAGTAALTICESLLLALNDHKILPEAEVVGILRDAAAAHEVPPDDGKAKMHAEVAKLINSILAGGNSVRRR</sequence>
<reference evidence="1 2" key="1">
    <citation type="submission" date="2016-10" db="EMBL/GenBank/DDBJ databases">
        <authorList>
            <person name="de Groot N.N."/>
        </authorList>
    </citation>
    <scope>NUCLEOTIDE SEQUENCE [LARGE SCALE GENOMIC DNA]</scope>
    <source>
        <strain evidence="2">DSM 938 / 37b4</strain>
    </source>
</reference>
<dbReference type="Proteomes" id="UP000183812">
    <property type="component" value="Unassembled WGS sequence"/>
</dbReference>
<name>A0A1G7CZF7_RHOCA</name>
<dbReference type="EMBL" id="FNAY01000001">
    <property type="protein sequence ID" value="SDE44659.1"/>
    <property type="molecule type" value="Genomic_DNA"/>
</dbReference>
<accession>A0A1G7CZF7</accession>
<proteinExistence type="predicted"/>
<gene>
    <name evidence="1" type="ORF">SAMN04244550_00430</name>
</gene>
<evidence type="ECO:0000313" key="2">
    <source>
        <dbReference type="Proteomes" id="UP000183812"/>
    </source>
</evidence>
<dbReference type="AlphaFoldDB" id="A0A1G7CZF7"/>
<protein>
    <submittedName>
        <fullName evidence="1">Uncharacterized protein</fullName>
    </submittedName>
</protein>